<dbReference type="Gene3D" id="3.40.50.2000">
    <property type="entry name" value="Glycogen Phosphorylase B"/>
    <property type="match status" value="1"/>
</dbReference>
<reference evidence="1 2" key="1">
    <citation type="submission" date="2017-10" db="EMBL/GenBank/DDBJ databases">
        <title>Whole genome sequencing of members of genus Pseudoxanthomonas.</title>
        <authorList>
            <person name="Kumar S."/>
            <person name="Bansal K."/>
            <person name="Kaur A."/>
            <person name="Patil P."/>
            <person name="Sharma S."/>
            <person name="Patil P.B."/>
        </authorList>
    </citation>
    <scope>NUCLEOTIDE SEQUENCE [LARGE SCALE GENOMIC DNA]</scope>
    <source>
        <strain evidence="1 2">DSM 17109</strain>
    </source>
</reference>
<keyword evidence="2" id="KW-1185">Reference proteome</keyword>
<dbReference type="Pfam" id="PF13692">
    <property type="entry name" value="Glyco_trans_1_4"/>
    <property type="match status" value="1"/>
</dbReference>
<dbReference type="SUPFAM" id="SSF53756">
    <property type="entry name" value="UDP-Glycosyltransferase/glycogen phosphorylase"/>
    <property type="match status" value="1"/>
</dbReference>
<organism evidence="1 2">
    <name type="scientific">Pseudoxanthomonas japonensis</name>
    <dbReference type="NCBI Taxonomy" id="69284"/>
    <lineage>
        <taxon>Bacteria</taxon>
        <taxon>Pseudomonadati</taxon>
        <taxon>Pseudomonadota</taxon>
        <taxon>Gammaproteobacteria</taxon>
        <taxon>Lysobacterales</taxon>
        <taxon>Lysobacteraceae</taxon>
        <taxon>Pseudoxanthomonas</taxon>
    </lineage>
</organism>
<name>A0ABQ6ZH88_9GAMM</name>
<keyword evidence="1" id="KW-0808">Transferase</keyword>
<protein>
    <submittedName>
        <fullName evidence="1">Sugar transferase</fullName>
    </submittedName>
</protein>
<accession>A0ABQ6ZH88</accession>
<proteinExistence type="predicted"/>
<dbReference type="GO" id="GO:0016740">
    <property type="term" value="F:transferase activity"/>
    <property type="evidence" value="ECO:0007669"/>
    <property type="project" value="UniProtKB-KW"/>
</dbReference>
<dbReference type="CDD" id="cd03801">
    <property type="entry name" value="GT4_PimA-like"/>
    <property type="match status" value="1"/>
</dbReference>
<dbReference type="Proteomes" id="UP000781710">
    <property type="component" value="Unassembled WGS sequence"/>
</dbReference>
<gene>
    <name evidence="1" type="ORF">CSC78_10065</name>
</gene>
<dbReference type="PANTHER" id="PTHR12526">
    <property type="entry name" value="GLYCOSYLTRANSFERASE"/>
    <property type="match status" value="1"/>
</dbReference>
<sequence length="458" mass="50730">MGSRASLAQSPRDGRPADIHRFRLRPVPPLLRYQLDNALSRLHRARVLLHARGWKALLSRAAAAVPAAAIPPAAVAHADMLDVPQTDRPLSVLWVDEQLPEPSRDSGSLRMFNLLRLLVAMGHRIDVLPLSRIGNTTGQQRLQDIGVHCPDIGAQRPESWFAREGMHYDAVIVSRYHLAWSWLPFLRRAHPRALKIVDTVDLHHVRELGEANLRSRRLLRSAARATRRHELRAIRDADVTWVVSEAERDLLRDIAPDARVEIVSNIHLLPATAPSRPTGARLVFVGGAQHPPNLDGVRWLLTDILPLILRRRPECELHLVGRGLEAAAHDLVVPHNVVFHGQLDDVQALFETCHVGLAPLRFGAGVKGKINHYMAFGLPTVASPSAVEGMHLRHGHDVLVAGDADGFADAVQRLLDEGALWVSLSQQGRENVRRHFSIASAIPGIEASLDIRCHGRDT</sequence>
<evidence type="ECO:0000313" key="2">
    <source>
        <dbReference type="Proteomes" id="UP000781710"/>
    </source>
</evidence>
<evidence type="ECO:0000313" key="1">
    <source>
        <dbReference type="EMBL" id="KAF1725147.1"/>
    </source>
</evidence>
<comment type="caution">
    <text evidence="1">The sequence shown here is derived from an EMBL/GenBank/DDBJ whole genome shotgun (WGS) entry which is preliminary data.</text>
</comment>
<dbReference type="EMBL" id="PDWW01000012">
    <property type="protein sequence ID" value="KAF1725147.1"/>
    <property type="molecule type" value="Genomic_DNA"/>
</dbReference>
<dbReference type="PANTHER" id="PTHR12526:SF600">
    <property type="entry name" value="GLYCOSYL TRANSFERASE GROUP 1"/>
    <property type="match status" value="1"/>
</dbReference>